<protein>
    <submittedName>
        <fullName evidence="1">Uncharacterized protein</fullName>
    </submittedName>
</protein>
<keyword evidence="2" id="KW-1185">Reference proteome</keyword>
<reference evidence="1 2" key="1">
    <citation type="journal article" date="2022" name="bioRxiv">
        <title>The genome of the oomycete Peronosclerospora sorghi, a cosmopolitan pathogen of maize and sorghum, is inflated with dispersed pseudogenes.</title>
        <authorList>
            <person name="Fletcher K."/>
            <person name="Martin F."/>
            <person name="Isakeit T."/>
            <person name="Cavanaugh K."/>
            <person name="Magill C."/>
            <person name="Michelmore R."/>
        </authorList>
    </citation>
    <scope>NUCLEOTIDE SEQUENCE [LARGE SCALE GENOMIC DNA]</scope>
    <source>
        <strain evidence="1">P6</strain>
    </source>
</reference>
<accession>A0ACC0VJA1</accession>
<proteinExistence type="predicted"/>
<evidence type="ECO:0000313" key="1">
    <source>
        <dbReference type="EMBL" id="KAI9906206.1"/>
    </source>
</evidence>
<comment type="caution">
    <text evidence="1">The sequence shown here is derived from an EMBL/GenBank/DDBJ whole genome shotgun (WGS) entry which is preliminary data.</text>
</comment>
<dbReference type="EMBL" id="CM047587">
    <property type="protein sequence ID" value="KAI9906206.1"/>
    <property type="molecule type" value="Genomic_DNA"/>
</dbReference>
<evidence type="ECO:0000313" key="2">
    <source>
        <dbReference type="Proteomes" id="UP001163321"/>
    </source>
</evidence>
<name>A0ACC0VJA1_9STRA</name>
<sequence length="148" mass="16786">MRESEVSELQDRLAGVVMIVIRTAGPMLSQKDDCCFRLFWILNSLLAMASESSLASETVTYLSVHLYSTQANEGMKELAARLQKPIETLYTRYMGKLLDTMTLPTDVASSWNKNNPSRVLFDSLCRHGGVVRISCNRYRRFGWIKPST</sequence>
<dbReference type="Proteomes" id="UP001163321">
    <property type="component" value="Chromosome 8"/>
</dbReference>
<gene>
    <name evidence="1" type="ORF">PsorP6_004289</name>
</gene>
<organism evidence="1 2">
    <name type="scientific">Peronosclerospora sorghi</name>
    <dbReference type="NCBI Taxonomy" id="230839"/>
    <lineage>
        <taxon>Eukaryota</taxon>
        <taxon>Sar</taxon>
        <taxon>Stramenopiles</taxon>
        <taxon>Oomycota</taxon>
        <taxon>Peronosporomycetes</taxon>
        <taxon>Peronosporales</taxon>
        <taxon>Peronosporaceae</taxon>
        <taxon>Peronosclerospora</taxon>
    </lineage>
</organism>